<keyword evidence="2 6" id="KW-0808">Transferase</keyword>
<evidence type="ECO:0000256" key="3">
    <source>
        <dbReference type="SAM" id="MobiDB-lite"/>
    </source>
</evidence>
<dbReference type="AlphaFoldDB" id="A0A4Q9I0H9"/>
<evidence type="ECO:0000256" key="2">
    <source>
        <dbReference type="ARBA" id="ARBA00022679"/>
    </source>
</evidence>
<evidence type="ECO:0000259" key="5">
    <source>
        <dbReference type="Pfam" id="PF13439"/>
    </source>
</evidence>
<evidence type="ECO:0000313" key="7">
    <source>
        <dbReference type="Proteomes" id="UP000292452"/>
    </source>
</evidence>
<dbReference type="SUPFAM" id="SSF53756">
    <property type="entry name" value="UDP-Glycosyltransferase/glycogen phosphorylase"/>
    <property type="match status" value="1"/>
</dbReference>
<gene>
    <name evidence="6" type="ORF">EYS09_02815</name>
</gene>
<evidence type="ECO:0000313" key="6">
    <source>
        <dbReference type="EMBL" id="TBO61116.1"/>
    </source>
</evidence>
<feature type="region of interest" description="Disordered" evidence="3">
    <location>
        <begin position="1"/>
        <end position="58"/>
    </location>
</feature>
<dbReference type="PANTHER" id="PTHR45947">
    <property type="entry name" value="SULFOQUINOVOSYL TRANSFERASE SQD2"/>
    <property type="match status" value="1"/>
</dbReference>
<dbReference type="Proteomes" id="UP000292452">
    <property type="component" value="Unassembled WGS sequence"/>
</dbReference>
<organism evidence="6 7">
    <name type="scientific">Streptomyces kasugaensis</name>
    <dbReference type="NCBI Taxonomy" id="1946"/>
    <lineage>
        <taxon>Bacteria</taxon>
        <taxon>Bacillati</taxon>
        <taxon>Actinomycetota</taxon>
        <taxon>Actinomycetes</taxon>
        <taxon>Kitasatosporales</taxon>
        <taxon>Streptomycetaceae</taxon>
        <taxon>Streptomyces</taxon>
    </lineage>
</organism>
<dbReference type="GO" id="GO:1901137">
    <property type="term" value="P:carbohydrate derivative biosynthetic process"/>
    <property type="evidence" value="ECO:0007669"/>
    <property type="project" value="UniProtKB-ARBA"/>
</dbReference>
<dbReference type="InterPro" id="IPR028098">
    <property type="entry name" value="Glyco_trans_4-like_N"/>
</dbReference>
<dbReference type="CDD" id="cd03801">
    <property type="entry name" value="GT4_PimA-like"/>
    <property type="match status" value="1"/>
</dbReference>
<evidence type="ECO:0000259" key="4">
    <source>
        <dbReference type="Pfam" id="PF00534"/>
    </source>
</evidence>
<accession>A0A4Q9I0H9</accession>
<dbReference type="InterPro" id="IPR001296">
    <property type="entry name" value="Glyco_trans_1"/>
</dbReference>
<comment type="caution">
    <text evidence="6">The sequence shown here is derived from an EMBL/GenBank/DDBJ whole genome shotgun (WGS) entry which is preliminary data.</text>
</comment>
<dbReference type="PANTHER" id="PTHR45947:SF3">
    <property type="entry name" value="SULFOQUINOVOSYL TRANSFERASE SQD2"/>
    <property type="match status" value="1"/>
</dbReference>
<dbReference type="Pfam" id="PF00534">
    <property type="entry name" value="Glycos_transf_1"/>
    <property type="match status" value="1"/>
</dbReference>
<keyword evidence="7" id="KW-1185">Reference proteome</keyword>
<proteinExistence type="predicted"/>
<feature type="domain" description="Glycosyltransferase subfamily 4-like N-terminal" evidence="5">
    <location>
        <begin position="146"/>
        <end position="247"/>
    </location>
</feature>
<sequence>MDGQAGQQRLPAPGPGGHRRLHAAPGVVVGATSSPRTEDHRRPADHGGPGSPVLAPRPTVIHQGNLRVTTKPLTIVTGINRTSEPSSGSLILVNDLYRAMPDTHTTFLGRAPVDQAWKAAFDHLIPLSTTKRPQGSGFDHYVDELTREVGALIEQLRPDAIHAQYVGFALSLALSRIAGTIPIIAIAHGPEVMAAERSAAEHEAMNEVADASAAIVTPTSVLADHIDRLTGRRFTDRITVIPWGIRLADAQVRDQPSAGTGPLSLVHAGRLDDNKSTITAVEALALTDQPHCLTVIGKGPLREHLGQRAVELGLRDRVHFDRYLPRAELWRRLPNFDAFVFTTKGLDAFGLVLIEAQAHGLPVAYSDLPGVREILGSAGVPYTPGDPRSLAVALDEMGRDFHRRKALTKAALNNARRYDITATGRRLRELTLRVTS</sequence>
<protein>
    <submittedName>
        <fullName evidence="6">Glycosyltransferase</fullName>
    </submittedName>
</protein>
<dbReference type="Gene3D" id="3.40.50.2000">
    <property type="entry name" value="Glycogen Phosphorylase B"/>
    <property type="match status" value="2"/>
</dbReference>
<evidence type="ECO:0000256" key="1">
    <source>
        <dbReference type="ARBA" id="ARBA00022676"/>
    </source>
</evidence>
<feature type="domain" description="Glycosyl transferase family 1" evidence="4">
    <location>
        <begin position="257"/>
        <end position="411"/>
    </location>
</feature>
<keyword evidence="1" id="KW-0328">Glycosyltransferase</keyword>
<dbReference type="InterPro" id="IPR050194">
    <property type="entry name" value="Glycosyltransferase_grp1"/>
</dbReference>
<dbReference type="GO" id="GO:0016757">
    <property type="term" value="F:glycosyltransferase activity"/>
    <property type="evidence" value="ECO:0007669"/>
    <property type="project" value="UniProtKB-KW"/>
</dbReference>
<reference evidence="6 7" key="1">
    <citation type="submission" date="2019-02" db="EMBL/GenBank/DDBJ databases">
        <title>Draft Genome Sequence of Streptomyces sp. AM-2504, identified by 16S rRNA comparative analysis as a Streptomyces Kasugaensis strain.</title>
        <authorList>
            <person name="Napolioni V."/>
            <person name="Giuliodori A.M."/>
            <person name="Spurio R."/>
            <person name="Fabbretti A."/>
        </authorList>
    </citation>
    <scope>NUCLEOTIDE SEQUENCE [LARGE SCALE GENOMIC DNA]</scope>
    <source>
        <strain evidence="6 7">AM-2504</strain>
    </source>
</reference>
<feature type="compositionally biased region" description="Basic and acidic residues" evidence="3">
    <location>
        <begin position="36"/>
        <end position="45"/>
    </location>
</feature>
<dbReference type="Pfam" id="PF13439">
    <property type="entry name" value="Glyco_transf_4"/>
    <property type="match status" value="1"/>
</dbReference>
<name>A0A4Q9I0H9_STRKA</name>
<dbReference type="EMBL" id="SIXH01000014">
    <property type="protein sequence ID" value="TBO61116.1"/>
    <property type="molecule type" value="Genomic_DNA"/>
</dbReference>